<keyword evidence="2" id="KW-1133">Transmembrane helix</keyword>
<dbReference type="Gene3D" id="3.10.350.10">
    <property type="entry name" value="LysM domain"/>
    <property type="match status" value="1"/>
</dbReference>
<dbReference type="PANTHER" id="PTHR32305:SF15">
    <property type="entry name" value="PROTEIN RHSA-RELATED"/>
    <property type="match status" value="1"/>
</dbReference>
<dbReference type="NCBIfam" id="TIGR01643">
    <property type="entry name" value="YD_repeat_2x"/>
    <property type="match status" value="33"/>
</dbReference>
<evidence type="ECO:0000259" key="3">
    <source>
        <dbReference type="PROSITE" id="PS51782"/>
    </source>
</evidence>
<organism evidence="4 5">
    <name type="scientific">Parachitinimonas caeni</name>
    <dbReference type="NCBI Taxonomy" id="3031301"/>
    <lineage>
        <taxon>Bacteria</taxon>
        <taxon>Pseudomonadati</taxon>
        <taxon>Pseudomonadota</taxon>
        <taxon>Betaproteobacteria</taxon>
        <taxon>Neisseriales</taxon>
        <taxon>Chitinibacteraceae</taxon>
        <taxon>Parachitinimonas</taxon>
    </lineage>
</organism>
<feature type="transmembrane region" description="Helical" evidence="2">
    <location>
        <begin position="5877"/>
        <end position="5906"/>
    </location>
</feature>
<dbReference type="InterPro" id="IPR031325">
    <property type="entry name" value="RHS_repeat"/>
</dbReference>
<dbReference type="InterPro" id="IPR006530">
    <property type="entry name" value="YD"/>
</dbReference>
<proteinExistence type="predicted"/>
<dbReference type="SUPFAM" id="SSF63829">
    <property type="entry name" value="Calcium-dependent phosphotriesterase"/>
    <property type="match status" value="1"/>
</dbReference>
<dbReference type="InterPro" id="IPR056823">
    <property type="entry name" value="TEN-like_YD-shell"/>
</dbReference>
<dbReference type="CDD" id="cd00118">
    <property type="entry name" value="LysM"/>
    <property type="match status" value="1"/>
</dbReference>
<feature type="domain" description="LysM" evidence="3">
    <location>
        <begin position="5789"/>
        <end position="5836"/>
    </location>
</feature>
<protein>
    <submittedName>
        <fullName evidence="4">DUF6531 domain-containing protein</fullName>
    </submittedName>
</protein>
<dbReference type="Gene3D" id="3.90.930.1">
    <property type="match status" value="1"/>
</dbReference>
<dbReference type="InterPro" id="IPR050708">
    <property type="entry name" value="T6SS_VgrG/RHS"/>
</dbReference>
<dbReference type="RefSeq" id="WP_284100672.1">
    <property type="nucleotide sequence ID" value="NZ_JARRAF010000009.1"/>
</dbReference>
<dbReference type="Gene3D" id="2.180.10.10">
    <property type="entry name" value="RHS repeat-associated core"/>
    <property type="match status" value="19"/>
</dbReference>
<dbReference type="Pfam" id="PF25023">
    <property type="entry name" value="TEN_YD-shell"/>
    <property type="match status" value="1"/>
</dbReference>
<dbReference type="EMBL" id="JARRAF010000009">
    <property type="protein sequence ID" value="MDK2124360.1"/>
    <property type="molecule type" value="Genomic_DNA"/>
</dbReference>
<evidence type="ECO:0000313" key="5">
    <source>
        <dbReference type="Proteomes" id="UP001172778"/>
    </source>
</evidence>
<keyword evidence="5" id="KW-1185">Reference proteome</keyword>
<evidence type="ECO:0000256" key="2">
    <source>
        <dbReference type="SAM" id="Phobius"/>
    </source>
</evidence>
<gene>
    <name evidence="4" type="ORF">PZA18_09885</name>
</gene>
<reference evidence="4" key="1">
    <citation type="submission" date="2023-03" db="EMBL/GenBank/DDBJ databases">
        <title>Chitinimonas shenzhenensis gen. nov., sp. nov., a novel member of family Burkholderiaceae isolated from activated sludge collected in Shen Zhen, China.</title>
        <authorList>
            <person name="Wang X."/>
        </authorList>
    </citation>
    <scope>NUCLEOTIDE SEQUENCE</scope>
    <source>
        <strain evidence="4">DQS-5</strain>
    </source>
</reference>
<keyword evidence="1" id="KW-0677">Repeat</keyword>
<dbReference type="InterPro" id="IPR018392">
    <property type="entry name" value="LysM"/>
</dbReference>
<comment type="caution">
    <text evidence="4">The sequence shown here is derived from an EMBL/GenBank/DDBJ whole genome shotgun (WGS) entry which is preliminary data.</text>
</comment>
<keyword evidence="2" id="KW-0472">Membrane</keyword>
<evidence type="ECO:0000313" key="4">
    <source>
        <dbReference type="EMBL" id="MDK2124360.1"/>
    </source>
</evidence>
<name>A0ABT7DYY4_9NEIS</name>
<dbReference type="InterPro" id="IPR036779">
    <property type="entry name" value="LysM_dom_sf"/>
</dbReference>
<keyword evidence="2" id="KW-0812">Transmembrane</keyword>
<feature type="transmembrane region" description="Helical" evidence="2">
    <location>
        <begin position="5918"/>
        <end position="5945"/>
    </location>
</feature>
<dbReference type="PANTHER" id="PTHR32305">
    <property type="match status" value="1"/>
</dbReference>
<dbReference type="Proteomes" id="UP001172778">
    <property type="component" value="Unassembled WGS sequence"/>
</dbReference>
<accession>A0ABT7DYY4</accession>
<dbReference type="PROSITE" id="PS51782">
    <property type="entry name" value="LYSM"/>
    <property type="match status" value="1"/>
</dbReference>
<dbReference type="Pfam" id="PF05593">
    <property type="entry name" value="RHS_repeat"/>
    <property type="match status" value="32"/>
</dbReference>
<evidence type="ECO:0000256" key="1">
    <source>
        <dbReference type="ARBA" id="ARBA00022737"/>
    </source>
</evidence>
<sequence>MTTMIGGHSAGVLDSSLYLLNRQDRTGKSAVGNNESIYVNVANGGLVVRHTDVLLPSQGEDYAFVRTYNSTGQLGKQGKPWANIASLDLSLQDKGRITLFNADGSEFLFSYDKVSDSWISVDGAGSYASLSYDAGSKQYRVITSDRMRLGFDAVGHLVTTEDAFGNLNRYHYDGDLLVEVEDDTAHVIRYSYTNGDLTALTDENGEELARYSYDAAHRLISSTDRAGRTTRYHYDDSHGKLVQIDLPTEPDKALFSSDDAYYLDWRKQLGVVYQKAGNGHQAGDAKLVADLDANDVTLIKDAAGSVARSLHFEYQAADLGDEGGTEWVLSALTDAEGGRTEFKYGIKLDNGHYQGGSTEVLSALGLKRMKSNEDEFMQWRMANGFYIDYSDSLYANNASFRQQADAIREGHLTRYRFNDSGAITGVIEPKGYEARYVYDAQENLIAYTSADGDAVVTSDANYYQALRQQLGVVYTAGAPGATPANLGKAKLAKDLQPADVTALQERFTTRMTYDGHGNLLSRRDAEGNLTTYTYTAFNKLASETAAMGHALISSDELFYVKKRLELGYIHQAGNVATGKTVAQLSQQEKAQLLALYTTTYHYDTATERLQATVDGGGRTTRYKHDVFGNIVSKTLSTDAADPDNPAKQLVTQYEYFAFGTLKSVTAADGGVTSHTYDAYGNRLSTTDALGNTTQFSYDAEHRLLTSTNALGHVTSYRYDAVGNCISVTDAAGHTSYSVYDRNNRLVSSHIPAAAGSAFDRHSTVTYDVNGNMTRSTDAEGRVTTYRYSADNRLLDVETTAVADANGNTVSYHTYYAYDANGNQISVTDRNNQVSHYRYNGDNLLVEARDAVGNVSQYTYDANLNRVSVVAGAQLAPAQQHRLTFRFDEANQLVAEVDAMGNVSGSYVYDAAGRRVAVTDANAHTTEFFYDFSSDGLIMTELRPEVTDPATGQPMRYAVEHRYNLNGQEVARTDENGRTTSFAFDKAGRAAMMTDANGVQTVYVYDSLGNRTSVQIGVTAHLDAKTGDVVVDSTAGAQVETYVYDEFGQLTAKTDGVGNALLSSDDAQYVKQRLELGFSKVVNGQTVGKQVADLTAADKAAIRYGYTDTYGYDRVGNKTQSTDHQGVVTQYEYDGLNRLTAIAEAVGTAFARRSTSAYDGNGNRVAAMSADGDAIVKSDLQYYKDFRKRLGIVDGMGQGVAAAALTAQQKKTLQSAFTTRYSYDALNRLSDTTDSLGYVTHRSYDAFGNLSDETRNASGLNGSPVTTHYDYDLNNRLTKLTDGLGRQVSYQYDAVGNRRFVTDARQNTTEYVYDALNRNIKVIDPLSLQTRYEFDGVGNQIALIDASGGISRFSYDPANRLLTTTDAANRTVRYAYDVRGNRIAITDANGEALVSSDLQHYRDLRKQLGLIDNATGQGLLAAQLTAAQKQDLRARHTTHYEYDAGNHLTAVVDAAGQRQTTAYDRNYNVSVVRDANGNETRYGFDALNRTVSVTDAQSNVTTYSYDADGNRLSVTDPLGRVSTFAYDSRSQQISQTDASGNTTRYQYNAAGNKVAITDANNRTTTYSYDATERLIGVTDPEGGYTSYSYDANGNRTDVIDANGWAVVTSDNAYFRDLRKRQGMVGGDGEGLLAAQLSQVQKKQLQAGFTTQYHYDAKNRVDRITDPMGGVTEYTFDARGNRIQVKDERGNVSTVWYNAANQALFKADANGYLVKLDYDANGNVLSQTLFATPLAQPVNPHVLPTPVSNAKDQTSRYRYDSLNRQIESRDAAGFVSKSTYDAVGNRVKVETALDAAGSQWAISRSYFDASNREVFSLDAEGYLSEKRYDAAGNVTALIRHNGKVSPPLSGMPQPPGGTTRTTRLYYDANNREHFRLDPEGYLTETLYDAVGNRVSVTAYNTMVGVPAAGTDPKPKVGDGKRTTSFGYDANHRLVSETDPMGGVTRHAYDASGNRISTTNANLTLLINSDQPYYQNLRKLAGVTVFPGGPGKVSNNGANLSAADIAKLTAACTSSFVYDSNGLLIKSTDPLGNVTQYKYDAAGNRTQTIDALGNVSTSYYDKGGRTVMTVDSQGYATTFTYDVSGNVLSQTRHAKALSLPLDPASQPVPVASAQDQTVSCSYNLRNQLVQRTDAQGYITRYFYDGAGNVIETDKALDLAGTRFEKTYSYFDKNNREIYRIDAEGYLTSRSYDAAGNAYLQIRYADKVAIPPAGSLPTQPVTGSRDQRTDFVYNLNNQLLFEVRTIENGVFAVTGYSYDAVGNRTEMVEGASWLGQGGQDKRVTQFAYDANSRQISTTDAAGGITRRSYDAVGNCLTVTNANAGPLTQSDDAYWRKQRELAGMVAQVWVNDVNGGHAEWGGKLVSMLSAAEIATLQARCTTSNVYDANNRLVQTADPLGNVTRYKYDANGNLVQTTDARNNSTTRYYDASNRLVLSVDANGYVSRTVYDGPGNVLSKTLYAVPVNLPVDPAVKPVPVSSAADQTVTLGYNKLGQLIKSVDAEGYQTLYTYDGVGNVVETARALDLAGTQFARSYTYYDQNNRAVMQIDAEGYLTENRYDAFGNLRSQLAYGTRVQATPAGTLPTIPAGLPHTTSYYYDQLGRELYRVDPEGYLTERHYDTVGNLVSFTAYDSPVSCPADGSNPVPKAGDGQRTTLYSFDANNRVQAMTDPAGGVSRFTYDAVGNRLTSLNANADKLLNSNEPAYQVMRQTMSLPADCKNLSAAQKVGITANGTTSYLYDANNRLIKETNPNNVSVQYVYDAAGNKVQTIDGRGNSTTVYYDKRNLAVLSVDGEGYAVRQSYDAAGNLVGQTRYATALSLPVNLQQMPVPASNVQKDQTTSYVYNARNQLIKKTDAEGYVTLTKRDSAGNAIETDVALDLAATQFNKTYHYFDKNNREVATVSAEGWLTERQFDAYGNAYSVVIYDKKVTVPANGSRPVPQSSPGKDHVKNYVYDQNNRLLFEIRQIDAGSKVVTSYSYDALGNRTAITEASSWQGVISADQRTTQFKFDAAGRVSDIIDALGTVTHREYDANGNLLASHEAYGTTDVRITRFQYDRDNRLMSEKNAMGVLTLMAYDNSGNLSWRKSAFGTPDERLESYTYDRNNRLLSATNPAGETVSYTYDGAGNRLTETNANYKALTTSDSPYYTEMRKTLGLWKMVNGKVVGMTAAEVSAGPTYLQGLFDACSTKYSYDRDNRLVKTTDANGLATEYSYDGQGNKLTATQYLGYGIDMQVRQTRYSYDGEGRITQVTDPMGGVTQYQYDVLGNQTQMTDANGTVQTTSYDGLGRPLTVTRTAGKAPFISLKTAYTYDRRGNITSTTTSLGNGQDARTTRYQYDLLDRRTVVTDGEGYSTLIDYDAFGNQVKINHGVYLLKQGDAGYDYNKANRAFSLVETLSYDATNHVTSRVDGEGNITQYGYDKFGNRVSMTEAANGLGGQMNLPKPDADQASARVRVTSYSYDQANRLKQIDTPVGGRTTYSYDAAGNKISESVLQSGDRSYVVQHGDTWASIAQALYNTSDASTASQLRAQTGTDSYPNPEPIAGTVLKNLPLSISGFGGVRSLGPYKAGVSVAAVVATKTFEYSKTGQLLAEVDPYGTRTEYSYDLLGNVVSRTLAADTPLARTVTMAYDLNNRKIADVDALGQRTVYRYDAMGNRISATNPLGDTAHYYYNAFNQLIAVLDPERQLTTYKYDSAGNRTEERIYMSRYGSVISDDKVPTVGASVANINGKSVVIDRIISQSYNLANQLVSRTEADGSVTNAVYNGAGLKIRETAYANTAKPRVMTYEYDLDGRLSKFTDVDFSTIAYQYDGVGNLVKQTLMDAKTPGHYRITEFGYDLNNRRTAERFYAGIGYVMKMTSFGLITVPTEPTERTLLGDSRKTYDLAGNLLAEIVMNGTPAKGDDTPAEPLSASSIYRYDLNGRRVDEFDAMAANVHTTYDAVGNQTSVTDKRGFVTSWTYDKNNRVLTETRPNLPLFTIATGAYSQQPVVTTEYDAAGRVTQVTDPRGFKTTSYYDGNGRLVAQYNADNVLTEYSYDATGNITRKTEYMTRLAVPHNPGIRPMAPAGASRVTTYSYDGAGRLVKTALPIVAVTSLINVDQPDAVAPSAAMKYLTELRNYDEYGDEVESFDRAGNRTVSYYDSKHRKVAVVDALGYLTETDYDQQGNPIETRVYNQALANVAAVDPAVRPTVPAGEVLVTNRTYDAASRLIKEEQPYIDVFNPAGYAVGNDKNPSKTLPVTSKVRPTTAYVYDLAGNLVNKINGTGAGATSEFYLYDDARRVIASVDSRRVLTTYDYDANGNVTQSLRYFGSVPVGFALNVNTDRAALVNAVKGNTGYDAAQNQWHTYGYDAMNRLAMEYQYLTDPFDGHSVLLSKSYGYDANGSRTLVKDEDGFQTKINYDAMGRAIESIDAEKHTDSVFEYDAAGNITRMYTGLTNMAVKVATDISASSDEHDVSVAWYAAEGTTQSWVVYASHSIATINHASELDSYDSKTAAANVSGLGGRPTPMQAKLGYNSGSPTYFRIVTKDAAGNLAWTEEQTVTSAPNLNTLQIQQTAPNSFVFTAVFEANAKTPQLQFGRDNAPRSTLNFVLQSGNTYSVTLNIAADQDPRTLDYNLVWKDAAGTSFTTPQTPFVREEDRLAVSSTVGAYASGNGFNVTINTRIPNARGIDSFKAQYRPAGSNAAFVTKNGWIGSKNADATVFNATLGGPALTPGDWEIVLIGVDDGKDVVVDTLTYKVTGAAAGVTYQAISWQPPVKLAYSGMTEAQLVLVNGVPTRSSRSADGRLQLDVGNAIANGDSADYQVLYGFNLSNTNSVTVASAASGAARKLTVSTSLSWNELVSALGNGQLHLAWKPAAASEFTGDVVVPQVFMQQGTQVGYQTVLDGLAAGQYELKLYYTDKQGREVIVQWQRADTATPTATTAGYSLFCRGSETGTLSNDEGVLSVKGGIYTGVVADLYTASNDHYALLAGSRNVAVQTVASSRAGMANASGNLTGYLTTSSYDVLNNKVRSTERDGMVRTYGYDANGNTVSMTLKGFDGNANITTLYQRDARGRLLTEFDPSVLAPDGKNHRGATRYGYDALNRVISKQLPATTQAATYQYDAVGNLVATTDGEGNVRRNYVDQFGRVTATVSGRGYVSLNHYDNAGNLSKEVDAIGNAKGYSYDFFGRKISFTDGRGMATAKAGDFTTRYEYDQRDHLVRVRQAQGWHLANDEAQVYDEERYSLGYIKTDDGPFNIRALKASELGANQKAALVDLYTTTYAYDRRGNRIKSVSNGTNEGGNALTQNQQVTTYDYDGLGRITETRRYVGTSKEVAETTQYDNYGNVTQRKNIEGYTEYFSYGNYGQLLDETDFAGEKVYHEYNNLNQRTRDYTIAPWQHPNDPVRNIWRSYDVKGRLTKIEDKTIGTTTSYVYTLSDRVYRETLNAVGNHDRDILYSYDNNLRMTRWIDSKTNTLENIDYDADGNRVRVYNDTKATPDPEAPGPVNPDKRTMDHAYKFDALNRLISNGRKYDAAGNVIEETESNARAIGGGATYGSITWSYTYADNSASVDALGRVHRARGMDSYWGDTGQHKMWRYDVRGNVTRTEEATNSGGNTVLKVDSDYNVADQLTTQTTREKGKGKVYSERFYDSGGQMTSNRVTRYDTDGDRDDYYTQYTYQTDGMGRELSVSVDEVDYDDKDVRHKGKTTTTYDVNHNRKKTDYGIPDGWNDHEIREYTYDNQNKIVAMHHFDGRNYNPDYGRYPHTYFEYLYANGTPVGEIKDIGGDVGGPQVTLDTGAYSFNPGVLRNQDLSSNMTYVAQQGDTLMSIANAVYGDASLWFHIAEANGMEMGSEVKAGTALRIPQNVRNVHIDAQRHALYDESQIVGSSMPNLQVDHPSACAQAAMIIGVIVVAVAAAVATYGIASAASGALIGALAAAEGVTSAAAAATTAGVAITVGVGAVTGAAVGALASLATQGIQIAGGMRDKVDGWDVLGDALGGFISGAASGLGEAASALSKAGKLSTMSFGYVKVAQAALTVSSQVVSQHVKYGKITNWTGIAAAAVGGAVSLGAGAYAAETTKNVADGIKLVQNITDTADHISRFVTPWAGMAESYARNGELTPVDWASAIGGTLTAVTSLGHADDAGIGDRLRYGAIDAGAQLLAAGAAYGITGSGEGLADYIANSVGQEIGAAAVGAMRIINQQAQVEQERREIEHLKDLKWKDDPLVQLGLRGGRMFEDEPVVQESGLTSDEAARFLQTHWRLEEEKRRSDQFNAWFNQGLNNIIHNQLSWSPDTPEHQAKVDAAAAQIEGEEKAAAAKKARQLKAYYATPQGQHDLSNPAFAAEFVKELPAGTVLKTTADYKWAVADHENRMAIRATLKMPSFQLDPALATLDVKGAKAALDAEYRAKKAYIKQVDAEFDKLYPGRPSDPRAVDRMDWSEVDARMAGIKESQRLAGIDKPLEPSMPLVSRFLDGAESVVREPVYNAIDLGQSIGFFYDAYTHRNVAGYTPPEPQYLGAMGKSLTKDSSVKNLAFQVAGQVGQAWGPLGKAMFAYGVYDNLSRGDSGGMAELVGNFAGGMLLNAAFGPKAAPARPVVESSPLQRASVAGENGSIGHFDADGFAARYGEHGQFPAESGPPVRAGEVVVDPVMRAATAGENGSLPPIDMASFAARFGEHGQVPADLVYSNAFIKGQRYEITPDTPHIVQRYLTETLQNNRYDSVEHLHQSAKDFYANIGNERAIIAATGEALQNHASPEFQLSSHMAAVQRGVFAESGLLRPDWARKMSEEAYNRHVDAAFEPDALAGEAKAMKLAADRLKDAEWQAKKEVAWNQHLKPILKEFGVGDLSEIPNQGGNFARFEGLLREQLAQEVLNPDSVANSKASPFAKGAVEVPVAARSAFAMMLRGEQGPLSFEQSQYGVELAASGQLVMHELAPVSAIGESRLNFRKDTRINANRNTPTGQFTHSSFTPDGMALQGDLGSQVARDFGLHVMSGTSGTSSDGVLSTQWAASRQGVSWKPEGMSNSRAAQAMTDLSLYYMREQVVPRTMADNQLNPLRVKLGYEAMPVPGQVPLSNVFVHSYAEVNAAVMLTLRGVDPKSSSAMNVGMDLAAQRALLRMIDMSW</sequence>